<dbReference type="PRINTS" id="PR00719">
    <property type="entry name" value="LMWPTPASE"/>
</dbReference>
<dbReference type="Gene3D" id="3.40.50.2300">
    <property type="match status" value="1"/>
</dbReference>
<dbReference type="Pfam" id="PF01451">
    <property type="entry name" value="LMWPc"/>
    <property type="match status" value="1"/>
</dbReference>
<dbReference type="InterPro" id="IPR017867">
    <property type="entry name" value="Tyr_phospatase_low_mol_wt"/>
</dbReference>
<keyword evidence="8" id="KW-1185">Reference proteome</keyword>
<dbReference type="SUPFAM" id="SSF52788">
    <property type="entry name" value="Phosphotyrosine protein phosphatases I"/>
    <property type="match status" value="1"/>
</dbReference>
<evidence type="ECO:0000256" key="1">
    <source>
        <dbReference type="ARBA" id="ARBA00011063"/>
    </source>
</evidence>
<organism evidence="7 8">
    <name type="scientific">Tersicoccus phoenicis</name>
    <dbReference type="NCBI Taxonomy" id="554083"/>
    <lineage>
        <taxon>Bacteria</taxon>
        <taxon>Bacillati</taxon>
        <taxon>Actinomycetota</taxon>
        <taxon>Actinomycetes</taxon>
        <taxon>Micrococcales</taxon>
        <taxon>Micrococcaceae</taxon>
        <taxon>Tersicoccus</taxon>
    </lineage>
</organism>
<dbReference type="Proteomes" id="UP000187085">
    <property type="component" value="Unassembled WGS sequence"/>
</dbReference>
<dbReference type="AlphaFoldDB" id="A0A1R1LJ97"/>
<sequence length="169" mass="18919">MFRVMTVCTGNICRSPMAARMLRRALRDAGLEDDVEVGSSGTSRWELGKPIDPRARAVLEADEIDSASHRAREFDPAWFTDLDLILAMDVDHYDELRELAPDRRAAEKVHMFRGFVDGTGDLDPQDAGISDPWYGTDADFATTHRLIAEALPSLVGWIRDHRDAGIAHR</sequence>
<evidence type="ECO:0000256" key="4">
    <source>
        <dbReference type="ARBA" id="ARBA00022912"/>
    </source>
</evidence>
<dbReference type="STRING" id="554083.BKD30_02845"/>
<dbReference type="InterPro" id="IPR036196">
    <property type="entry name" value="Ptyr_pPase_sf"/>
</dbReference>
<dbReference type="InterPro" id="IPR023485">
    <property type="entry name" value="Ptyr_pPase"/>
</dbReference>
<name>A0A1R1LJ97_9MICC</name>
<feature type="active site" description="Proton donor" evidence="5">
    <location>
        <position position="131"/>
    </location>
</feature>
<dbReference type="PANTHER" id="PTHR11717:SF7">
    <property type="entry name" value="LOW MOLECULAR WEIGHT PHOSPHOTYROSINE PROTEIN PHOSPHATASE"/>
    <property type="match status" value="1"/>
</dbReference>
<dbReference type="PANTHER" id="PTHR11717">
    <property type="entry name" value="LOW MOLECULAR WEIGHT PROTEIN TYROSINE PHOSPHATASE"/>
    <property type="match status" value="1"/>
</dbReference>
<evidence type="ECO:0000256" key="3">
    <source>
        <dbReference type="ARBA" id="ARBA00022801"/>
    </source>
</evidence>
<keyword evidence="4" id="KW-0904">Protein phosphatase</keyword>
<dbReference type="InterPro" id="IPR050438">
    <property type="entry name" value="LMW_PTPase"/>
</dbReference>
<proteinExistence type="inferred from homology"/>
<dbReference type="GO" id="GO:0004725">
    <property type="term" value="F:protein tyrosine phosphatase activity"/>
    <property type="evidence" value="ECO:0007669"/>
    <property type="project" value="UniProtKB-EC"/>
</dbReference>
<dbReference type="EMBL" id="MRDE01000016">
    <property type="protein sequence ID" value="OMH27607.1"/>
    <property type="molecule type" value="Genomic_DNA"/>
</dbReference>
<accession>A0A1R1LJ97</accession>
<evidence type="ECO:0000259" key="6">
    <source>
        <dbReference type="SMART" id="SM00226"/>
    </source>
</evidence>
<keyword evidence="3" id="KW-0378">Hydrolase</keyword>
<reference evidence="7 8" key="1">
    <citation type="submission" date="2016-12" db="EMBL/GenBank/DDBJ databases">
        <title>Draft genome of Tersicoccus phoenicis 1P05MA.</title>
        <authorList>
            <person name="Nakajima Y."/>
            <person name="Yoshizawa S."/>
            <person name="Nakamura K."/>
            <person name="Ogura Y."/>
            <person name="Hayashi T."/>
            <person name="Kogure K."/>
        </authorList>
    </citation>
    <scope>NUCLEOTIDE SEQUENCE [LARGE SCALE GENOMIC DNA]</scope>
    <source>
        <strain evidence="7 8">1p05MA</strain>
    </source>
</reference>
<comment type="similarity">
    <text evidence="1">Belongs to the low molecular weight phosphotyrosine protein phosphatase family.</text>
</comment>
<dbReference type="OrthoDB" id="9784339at2"/>
<comment type="caution">
    <text evidence="7">The sequence shown here is derived from an EMBL/GenBank/DDBJ whole genome shotgun (WGS) entry which is preliminary data.</text>
</comment>
<evidence type="ECO:0000313" key="7">
    <source>
        <dbReference type="EMBL" id="OMH27607.1"/>
    </source>
</evidence>
<feature type="active site" description="Nucleophile" evidence="5">
    <location>
        <position position="8"/>
    </location>
</feature>
<feature type="domain" description="Phosphotyrosine protein phosphatase I" evidence="6">
    <location>
        <begin position="2"/>
        <end position="157"/>
    </location>
</feature>
<dbReference type="EC" id="3.1.3.48" evidence="2"/>
<feature type="active site" evidence="5">
    <location>
        <position position="14"/>
    </location>
</feature>
<dbReference type="RefSeq" id="WP_076701698.1">
    <property type="nucleotide sequence ID" value="NZ_MRDE01000016.1"/>
</dbReference>
<protein>
    <recommendedName>
        <fullName evidence="2">protein-tyrosine-phosphatase</fullName>
        <ecNumber evidence="2">3.1.3.48</ecNumber>
    </recommendedName>
</protein>
<dbReference type="SMART" id="SM00226">
    <property type="entry name" value="LMWPc"/>
    <property type="match status" value="1"/>
</dbReference>
<dbReference type="CDD" id="cd16343">
    <property type="entry name" value="LMWPTP"/>
    <property type="match status" value="1"/>
</dbReference>
<evidence type="ECO:0000313" key="8">
    <source>
        <dbReference type="Proteomes" id="UP000187085"/>
    </source>
</evidence>
<evidence type="ECO:0000256" key="5">
    <source>
        <dbReference type="PIRSR" id="PIRSR617867-1"/>
    </source>
</evidence>
<gene>
    <name evidence="7" type="ORF">BKD30_02845</name>
</gene>
<evidence type="ECO:0000256" key="2">
    <source>
        <dbReference type="ARBA" id="ARBA00013064"/>
    </source>
</evidence>